<evidence type="ECO:0000256" key="3">
    <source>
        <dbReference type="ARBA" id="ARBA00022426"/>
    </source>
</evidence>
<dbReference type="InterPro" id="IPR011541">
    <property type="entry name" value="Ni/Co_transpt_high_affinity"/>
</dbReference>
<comment type="caution">
    <text evidence="14">The sequence shown here is derived from an EMBL/GenBank/DDBJ whole genome shotgun (WGS) entry which is preliminary data.</text>
</comment>
<keyword evidence="12" id="KW-0170">Cobalt</keyword>
<dbReference type="RefSeq" id="WP_345013802.1">
    <property type="nucleotide sequence ID" value="NZ_BAABFC010000018.1"/>
</dbReference>
<feature type="transmembrane region" description="Helical" evidence="13">
    <location>
        <begin position="247"/>
        <end position="271"/>
    </location>
</feature>
<comment type="function">
    <text evidence="1">Efflux system for nickel and cobalt.</text>
</comment>
<reference evidence="15" key="1">
    <citation type="journal article" date="2019" name="Int. J. Syst. Evol. Microbiol.">
        <title>The Global Catalogue of Microorganisms (GCM) 10K type strain sequencing project: providing services to taxonomists for standard genome sequencing and annotation.</title>
        <authorList>
            <consortium name="The Broad Institute Genomics Platform"/>
            <consortium name="The Broad Institute Genome Sequencing Center for Infectious Disease"/>
            <person name="Wu L."/>
            <person name="Ma J."/>
        </authorList>
    </citation>
    <scope>NUCLEOTIDE SEQUENCE [LARGE SCALE GENOMIC DNA]</scope>
    <source>
        <strain evidence="15">JCM 32226</strain>
    </source>
</reference>
<accession>A0ABP8QEW3</accession>
<organism evidence="14 15">
    <name type="scientific">Pseudaeromonas paramecii</name>
    <dbReference type="NCBI Taxonomy" id="2138166"/>
    <lineage>
        <taxon>Bacteria</taxon>
        <taxon>Pseudomonadati</taxon>
        <taxon>Pseudomonadota</taxon>
        <taxon>Gammaproteobacteria</taxon>
        <taxon>Aeromonadales</taxon>
        <taxon>Aeromonadaceae</taxon>
        <taxon>Pseudaeromonas</taxon>
    </lineage>
</organism>
<evidence type="ECO:0000256" key="6">
    <source>
        <dbReference type="ARBA" id="ARBA00022596"/>
    </source>
</evidence>
<keyword evidence="9" id="KW-0406">Ion transport</keyword>
<evidence type="ECO:0000256" key="2">
    <source>
        <dbReference type="ARBA" id="ARBA00004651"/>
    </source>
</evidence>
<evidence type="ECO:0000256" key="13">
    <source>
        <dbReference type="RuleBase" id="RU362101"/>
    </source>
</evidence>
<evidence type="ECO:0000256" key="9">
    <source>
        <dbReference type="ARBA" id="ARBA00023065"/>
    </source>
</evidence>
<evidence type="ECO:0000256" key="10">
    <source>
        <dbReference type="ARBA" id="ARBA00023112"/>
    </source>
</evidence>
<gene>
    <name evidence="14" type="ORF">GCM10023095_25920</name>
</gene>
<keyword evidence="10" id="KW-0921">Nickel transport</keyword>
<evidence type="ECO:0000256" key="7">
    <source>
        <dbReference type="ARBA" id="ARBA00022692"/>
    </source>
</evidence>
<keyword evidence="11 13" id="KW-0472">Membrane</keyword>
<dbReference type="EMBL" id="BAABFC010000018">
    <property type="protein sequence ID" value="GAA4501963.1"/>
    <property type="molecule type" value="Genomic_DNA"/>
</dbReference>
<keyword evidence="3" id="KW-0171">Cobalt transport</keyword>
<name>A0ABP8QEW3_9GAMM</name>
<dbReference type="InterPro" id="IPR051224">
    <property type="entry name" value="NiCoT_RcnA"/>
</dbReference>
<feature type="transmembrane region" description="Helical" evidence="13">
    <location>
        <begin position="104"/>
        <end position="125"/>
    </location>
</feature>
<sequence length="326" mass="34802">MTTFIHRHRFRLLLLLALAGLGAWLWQAWPGLRFELARLQLGFQRELGQLLRHAQDWQPGTVLALLGLSFGYGVCHAAGPGHGKLVLGTYLATHPSRLGQAIRLSVGAALLQALVAIGLIGLGGWLLDLSARQAQGVGVSLEKGSYLLVMGLGGWIAWRALRSLWQMRPVTPPAIRGVRPLQHQGELLLRPHPQASCGCGHQHVPDAGQLAAATRWQTRLGLLLAMGLRPCSGALLLLVLAKVLQQFWLGALATLAMAAGTALTVSVLALLSRQARQLALSLSRGSRQAERLLPKLGQGLALLGGVVLIVAGLGLYLAPTSQLLPR</sequence>
<keyword evidence="4 13" id="KW-0813">Transport</keyword>
<keyword evidence="6" id="KW-0533">Nickel</keyword>
<protein>
    <recommendedName>
        <fullName evidence="13">Nickel/cobalt efflux system</fullName>
    </recommendedName>
</protein>
<feature type="transmembrane region" description="Helical" evidence="13">
    <location>
        <begin position="292"/>
        <end position="318"/>
    </location>
</feature>
<feature type="transmembrane region" description="Helical" evidence="13">
    <location>
        <begin position="57"/>
        <end position="75"/>
    </location>
</feature>
<evidence type="ECO:0000256" key="11">
    <source>
        <dbReference type="ARBA" id="ARBA00023136"/>
    </source>
</evidence>
<evidence type="ECO:0000256" key="12">
    <source>
        <dbReference type="ARBA" id="ARBA00023285"/>
    </source>
</evidence>
<dbReference type="PANTHER" id="PTHR40659:SF1">
    <property type="entry name" value="NICKEL_COBALT EFFLUX SYSTEM RCNA"/>
    <property type="match status" value="1"/>
</dbReference>
<comment type="similarity">
    <text evidence="13">Belongs to the NiCoT transporter (TC 2.A.52) family.</text>
</comment>
<evidence type="ECO:0000256" key="4">
    <source>
        <dbReference type="ARBA" id="ARBA00022448"/>
    </source>
</evidence>
<evidence type="ECO:0000256" key="5">
    <source>
        <dbReference type="ARBA" id="ARBA00022475"/>
    </source>
</evidence>
<dbReference type="Proteomes" id="UP001501321">
    <property type="component" value="Unassembled WGS sequence"/>
</dbReference>
<evidence type="ECO:0000256" key="8">
    <source>
        <dbReference type="ARBA" id="ARBA00022989"/>
    </source>
</evidence>
<evidence type="ECO:0000313" key="14">
    <source>
        <dbReference type="EMBL" id="GAA4501963.1"/>
    </source>
</evidence>
<evidence type="ECO:0000313" key="15">
    <source>
        <dbReference type="Proteomes" id="UP001501321"/>
    </source>
</evidence>
<proteinExistence type="inferred from homology"/>
<evidence type="ECO:0000256" key="1">
    <source>
        <dbReference type="ARBA" id="ARBA00002510"/>
    </source>
</evidence>
<dbReference type="PANTHER" id="PTHR40659">
    <property type="entry name" value="NICKEL/COBALT EFFLUX SYSTEM RCNA"/>
    <property type="match status" value="1"/>
</dbReference>
<keyword evidence="7 13" id="KW-0812">Transmembrane</keyword>
<feature type="transmembrane region" description="Helical" evidence="13">
    <location>
        <begin position="145"/>
        <end position="161"/>
    </location>
</feature>
<keyword evidence="8 13" id="KW-1133">Transmembrane helix</keyword>
<keyword evidence="15" id="KW-1185">Reference proteome</keyword>
<dbReference type="Pfam" id="PF03824">
    <property type="entry name" value="NicO"/>
    <property type="match status" value="1"/>
</dbReference>
<feature type="transmembrane region" description="Helical" evidence="13">
    <location>
        <begin position="220"/>
        <end position="241"/>
    </location>
</feature>
<keyword evidence="5" id="KW-1003">Cell membrane</keyword>
<comment type="subcellular location">
    <subcellularLocation>
        <location evidence="2 13">Cell membrane</location>
        <topology evidence="2 13">Multi-pass membrane protein</topology>
    </subcellularLocation>
</comment>